<reference evidence="2" key="1">
    <citation type="journal article" date="2019" name="Int. J. Syst. Evol. Microbiol.">
        <title>The Global Catalogue of Microorganisms (GCM) 10K type strain sequencing project: providing services to taxonomists for standard genome sequencing and annotation.</title>
        <authorList>
            <consortium name="The Broad Institute Genomics Platform"/>
            <consortium name="The Broad Institute Genome Sequencing Center for Infectious Disease"/>
            <person name="Wu L."/>
            <person name="Ma J."/>
        </authorList>
    </citation>
    <scope>NUCLEOTIDE SEQUENCE [LARGE SCALE GENOMIC DNA]</scope>
    <source>
        <strain evidence="2">CCUG 56401</strain>
    </source>
</reference>
<dbReference type="SUPFAM" id="SSF54427">
    <property type="entry name" value="NTF2-like"/>
    <property type="match status" value="1"/>
</dbReference>
<accession>A0ABW3FVF1</accession>
<evidence type="ECO:0000313" key="2">
    <source>
        <dbReference type="Proteomes" id="UP001597018"/>
    </source>
</evidence>
<dbReference type="EMBL" id="JBHTIW010000020">
    <property type="protein sequence ID" value="MFD0922396.1"/>
    <property type="molecule type" value="Genomic_DNA"/>
</dbReference>
<sequence length="143" mass="16311">MNHQDTHRALHEMFNERRLDEIDHHVGPEFAYIDHPHRHTLHTLAEFKAWLGEWIAGFSNARVIGASYVVGPNFSVAYFHGRGENDGPLGDHPATGRPMDMPFCETLRYDQHGRVIGGEVYYDRMTMLMQLGLVARRAAERGG</sequence>
<dbReference type="RefSeq" id="WP_345601699.1">
    <property type="nucleotide sequence ID" value="NZ_BAABLT010000045.1"/>
</dbReference>
<organism evidence="1 2">
    <name type="scientific">Saccharopolyspora rosea</name>
    <dbReference type="NCBI Taxonomy" id="524884"/>
    <lineage>
        <taxon>Bacteria</taxon>
        <taxon>Bacillati</taxon>
        <taxon>Actinomycetota</taxon>
        <taxon>Actinomycetes</taxon>
        <taxon>Pseudonocardiales</taxon>
        <taxon>Pseudonocardiaceae</taxon>
        <taxon>Saccharopolyspora</taxon>
    </lineage>
</organism>
<dbReference type="Proteomes" id="UP001597018">
    <property type="component" value="Unassembled WGS sequence"/>
</dbReference>
<proteinExistence type="predicted"/>
<dbReference type="InterPro" id="IPR032710">
    <property type="entry name" value="NTF2-like_dom_sf"/>
</dbReference>
<evidence type="ECO:0000313" key="1">
    <source>
        <dbReference type="EMBL" id="MFD0922396.1"/>
    </source>
</evidence>
<dbReference type="InterPro" id="IPR009959">
    <property type="entry name" value="Cyclase_SnoaL-like"/>
</dbReference>
<dbReference type="Pfam" id="PF07366">
    <property type="entry name" value="SnoaL"/>
    <property type="match status" value="1"/>
</dbReference>
<keyword evidence="2" id="KW-1185">Reference proteome</keyword>
<dbReference type="Gene3D" id="3.10.450.50">
    <property type="match status" value="1"/>
</dbReference>
<gene>
    <name evidence="1" type="ORF">ACFQ16_21845</name>
</gene>
<comment type="caution">
    <text evidence="1">The sequence shown here is derived from an EMBL/GenBank/DDBJ whole genome shotgun (WGS) entry which is preliminary data.</text>
</comment>
<name>A0ABW3FVF1_9PSEU</name>
<protein>
    <submittedName>
        <fullName evidence="1">Ester cyclase</fullName>
    </submittedName>
</protein>